<accession>A0A6P7TWP7</accession>
<keyword evidence="7" id="KW-1185">Reference proteome</keyword>
<dbReference type="SUPFAM" id="SSF52141">
    <property type="entry name" value="Uracil-DNA glycosylase-like"/>
    <property type="match status" value="1"/>
</dbReference>
<comment type="similarity">
    <text evidence="1">Belongs to the uracil-DNA glycosylase (UDG) superfamily. UNG family.</text>
</comment>
<gene>
    <name evidence="8" type="primary">LOC115230844</name>
</gene>
<evidence type="ECO:0000256" key="3">
    <source>
        <dbReference type="ARBA" id="ARBA00022801"/>
    </source>
</evidence>
<evidence type="ECO:0000256" key="2">
    <source>
        <dbReference type="ARBA" id="ARBA00022763"/>
    </source>
</evidence>
<organism evidence="7 8">
    <name type="scientific">Octopus sinensis</name>
    <name type="common">East Asian common octopus</name>
    <dbReference type="NCBI Taxonomy" id="2607531"/>
    <lineage>
        <taxon>Eukaryota</taxon>
        <taxon>Metazoa</taxon>
        <taxon>Spiralia</taxon>
        <taxon>Lophotrochozoa</taxon>
        <taxon>Mollusca</taxon>
        <taxon>Cephalopoda</taxon>
        <taxon>Coleoidea</taxon>
        <taxon>Octopodiformes</taxon>
        <taxon>Octopoda</taxon>
        <taxon>Incirrata</taxon>
        <taxon>Octopodidae</taxon>
        <taxon>Octopus</taxon>
    </lineage>
</organism>
<dbReference type="GO" id="GO:0004844">
    <property type="term" value="F:uracil DNA N-glycosylase activity"/>
    <property type="evidence" value="ECO:0007669"/>
    <property type="project" value="InterPro"/>
</dbReference>
<dbReference type="KEGG" id="osn:115230844"/>
<reference evidence="8" key="1">
    <citation type="submission" date="2025-08" db="UniProtKB">
        <authorList>
            <consortium name="RefSeq"/>
        </authorList>
    </citation>
    <scope>IDENTIFICATION</scope>
</reference>
<dbReference type="PANTHER" id="PTHR11264">
    <property type="entry name" value="URACIL-DNA GLYCOSYLASE"/>
    <property type="match status" value="1"/>
</dbReference>
<dbReference type="PANTHER" id="PTHR11264:SF0">
    <property type="entry name" value="URACIL-DNA GLYCOSYLASE"/>
    <property type="match status" value="1"/>
</dbReference>
<evidence type="ECO:0000256" key="5">
    <source>
        <dbReference type="PROSITE-ProRule" id="PRU10072"/>
    </source>
</evidence>
<dbReference type="Gene3D" id="3.40.470.10">
    <property type="entry name" value="Uracil-DNA glycosylase-like domain"/>
    <property type="match status" value="2"/>
</dbReference>
<sequence>MADLRSEAKLVDGIDGYRYLGVLEDRSAILKSKLSEYIKQERLNNTIFPSPENVFSFTRFCPINDVISHTTLNKVKVVILGQDPYHGIGQPWMSRELGKARYPLSKNVGVLLLNAVLTVRSSQPNSHKGRGWEEFTDSVVEWLNKKTNNVVFMLWGSYAQKKGSHIDKV</sequence>
<dbReference type="AlphaFoldDB" id="A0A6P7TWP7"/>
<dbReference type="GO" id="GO:0005739">
    <property type="term" value="C:mitochondrion"/>
    <property type="evidence" value="ECO:0007669"/>
    <property type="project" value="TreeGrafter"/>
</dbReference>
<evidence type="ECO:0000256" key="4">
    <source>
        <dbReference type="ARBA" id="ARBA00023204"/>
    </source>
</evidence>
<protein>
    <submittedName>
        <fullName evidence="8">Uracil-DNA glycosylase-like</fullName>
    </submittedName>
</protein>
<evidence type="ECO:0000313" key="8">
    <source>
        <dbReference type="RefSeq" id="XP_029656829.1"/>
    </source>
</evidence>
<name>A0A6P7TWP7_9MOLL</name>
<evidence type="ECO:0000256" key="1">
    <source>
        <dbReference type="ARBA" id="ARBA00008184"/>
    </source>
</evidence>
<dbReference type="CDD" id="cd10027">
    <property type="entry name" value="UDG-F1-like"/>
    <property type="match status" value="1"/>
</dbReference>
<dbReference type="GO" id="GO:0097510">
    <property type="term" value="P:base-excision repair, AP site formation via deaminated base removal"/>
    <property type="evidence" value="ECO:0007669"/>
    <property type="project" value="TreeGrafter"/>
</dbReference>
<proteinExistence type="inferred from homology"/>
<dbReference type="InterPro" id="IPR036895">
    <property type="entry name" value="Uracil-DNA_glycosylase-like_sf"/>
</dbReference>
<dbReference type="RefSeq" id="XP_029656829.1">
    <property type="nucleotide sequence ID" value="XM_029800969.1"/>
</dbReference>
<keyword evidence="2" id="KW-0227">DNA damage</keyword>
<feature type="active site" description="Proton acceptor" evidence="5">
    <location>
        <position position="83"/>
    </location>
</feature>
<keyword evidence="4" id="KW-0234">DNA repair</keyword>
<dbReference type="GO" id="GO:0005634">
    <property type="term" value="C:nucleus"/>
    <property type="evidence" value="ECO:0007669"/>
    <property type="project" value="TreeGrafter"/>
</dbReference>
<dbReference type="InterPro" id="IPR018085">
    <property type="entry name" value="Ura-DNA_Glyclase_AS"/>
</dbReference>
<dbReference type="Proteomes" id="UP000515154">
    <property type="component" value="Unplaced"/>
</dbReference>
<evidence type="ECO:0000259" key="6">
    <source>
        <dbReference type="Pfam" id="PF03167"/>
    </source>
</evidence>
<feature type="domain" description="Uracil-DNA glycosylase-like" evidence="6">
    <location>
        <begin position="74"/>
        <end position="163"/>
    </location>
</feature>
<dbReference type="InterPro" id="IPR002043">
    <property type="entry name" value="UDG_fam1"/>
</dbReference>
<dbReference type="Pfam" id="PF03167">
    <property type="entry name" value="UDG"/>
    <property type="match status" value="1"/>
</dbReference>
<dbReference type="PROSITE" id="PS00130">
    <property type="entry name" value="U_DNA_GLYCOSYLASE"/>
    <property type="match status" value="1"/>
</dbReference>
<dbReference type="InterPro" id="IPR005122">
    <property type="entry name" value="Uracil-DNA_glycosylase-like"/>
</dbReference>
<evidence type="ECO:0000313" key="7">
    <source>
        <dbReference type="Proteomes" id="UP000515154"/>
    </source>
</evidence>
<keyword evidence="3" id="KW-0378">Hydrolase</keyword>